<comment type="pathway">
    <text evidence="8">Purine metabolism; AMP biosynthesis via salvage pathway; AMP from ADP: step 1/1.</text>
</comment>
<dbReference type="Gene3D" id="3.40.50.300">
    <property type="entry name" value="P-loop containing nucleotide triphosphate hydrolases"/>
    <property type="match status" value="1"/>
</dbReference>
<feature type="binding site" evidence="8">
    <location>
        <begin position="85"/>
        <end position="88"/>
    </location>
    <ligand>
        <name>AMP</name>
        <dbReference type="ChEBI" id="CHEBI:456215"/>
    </ligand>
</feature>
<feature type="binding site" evidence="8">
    <location>
        <position position="92"/>
    </location>
    <ligand>
        <name>AMP</name>
        <dbReference type="ChEBI" id="CHEBI:456215"/>
    </ligand>
</feature>
<dbReference type="NCBIfam" id="TIGR01351">
    <property type="entry name" value="adk"/>
    <property type="match status" value="1"/>
</dbReference>
<comment type="function">
    <text evidence="8">Catalyzes the reversible transfer of the terminal phosphate group between ATP and AMP. Plays an important role in cellular energy homeostasis and in adenine nucleotide metabolism.</text>
</comment>
<sequence length="210" mass="22983">MRLILLAAPGAGKGTQAEKLSEHFGIPTISTGAILRHNIQEGTELGKLAKTYIDGGNLIPDDIMIQVMDDRLSKEDCKNGFILDGFPRTLAQAEALDASSIQIDKVLNIEVPDEKIIARLSGRLECSQCAATFHTEYRKPKVEGVCDNCGGKLVTRADDKPETVKSRLAVYHTQTEPLLKYYSDKGMLRTAHGQEEIADTTAEVLKALED</sequence>
<keyword evidence="6 8" id="KW-0862">Zinc</keyword>
<dbReference type="EC" id="2.7.4.3" evidence="8 10"/>
<feature type="region of interest" description="NMP" evidence="8">
    <location>
        <begin position="30"/>
        <end position="59"/>
    </location>
</feature>
<dbReference type="GO" id="GO:0044209">
    <property type="term" value="P:AMP salvage"/>
    <property type="evidence" value="ECO:0007669"/>
    <property type="project" value="UniProtKB-UniRule"/>
</dbReference>
<dbReference type="AlphaFoldDB" id="A0A9D5R7L5"/>
<dbReference type="CDD" id="cd01428">
    <property type="entry name" value="ADK"/>
    <property type="match status" value="1"/>
</dbReference>
<dbReference type="PANTHER" id="PTHR23359">
    <property type="entry name" value="NUCLEOTIDE KINASE"/>
    <property type="match status" value="1"/>
</dbReference>
<dbReference type="PROSITE" id="PS00113">
    <property type="entry name" value="ADENYLATE_KINASE"/>
    <property type="match status" value="1"/>
</dbReference>
<gene>
    <name evidence="8" type="primary">adk</name>
    <name evidence="12" type="ORF">INF28_00365</name>
</gene>
<comment type="caution">
    <text evidence="12">The sequence shown here is derived from an EMBL/GenBank/DDBJ whole genome shotgun (WGS) entry which is preliminary data.</text>
</comment>
<feature type="binding site" evidence="8">
    <location>
        <position position="129"/>
    </location>
    <ligand>
        <name>Zn(2+)</name>
        <dbReference type="ChEBI" id="CHEBI:29105"/>
        <note>structural</note>
    </ligand>
</feature>
<evidence type="ECO:0000256" key="2">
    <source>
        <dbReference type="ARBA" id="ARBA00022723"/>
    </source>
</evidence>
<feature type="binding site" evidence="8">
    <location>
        <position position="123"/>
    </location>
    <ligand>
        <name>ATP</name>
        <dbReference type="ChEBI" id="CHEBI:30616"/>
    </ligand>
</feature>
<evidence type="ECO:0000313" key="13">
    <source>
        <dbReference type="Proteomes" id="UP000806542"/>
    </source>
</evidence>
<keyword evidence="3 8" id="KW-0545">Nucleotide biosynthesis</keyword>
<keyword evidence="2 8" id="KW-0479">Metal-binding</keyword>
<feature type="binding site" evidence="8">
    <location>
        <position position="167"/>
    </location>
    <ligand>
        <name>AMP</name>
        <dbReference type="ChEBI" id="CHEBI:456215"/>
    </ligand>
</feature>
<feature type="binding site" evidence="8">
    <location>
        <position position="149"/>
    </location>
    <ligand>
        <name>Zn(2+)</name>
        <dbReference type="ChEBI" id="CHEBI:29105"/>
        <note>structural</note>
    </ligand>
</feature>
<dbReference type="InterPro" id="IPR027417">
    <property type="entry name" value="P-loop_NTPase"/>
</dbReference>
<reference evidence="12" key="1">
    <citation type="submission" date="2020-10" db="EMBL/GenBank/DDBJ databases">
        <title>ChiBAC.</title>
        <authorList>
            <person name="Zenner C."/>
            <person name="Hitch T.C.A."/>
            <person name="Clavel T."/>
        </authorList>
    </citation>
    <scope>NUCLEOTIDE SEQUENCE</scope>
    <source>
        <strain evidence="12">DSM 107454</strain>
    </source>
</reference>
<dbReference type="InterPro" id="IPR006259">
    <property type="entry name" value="Adenyl_kin_sub"/>
</dbReference>
<dbReference type="InterPro" id="IPR000850">
    <property type="entry name" value="Adenylat/UMP-CMP_kin"/>
</dbReference>
<dbReference type="NCBIfam" id="NF001380">
    <property type="entry name" value="PRK00279.1-2"/>
    <property type="match status" value="1"/>
</dbReference>
<evidence type="ECO:0000256" key="6">
    <source>
        <dbReference type="ARBA" id="ARBA00022833"/>
    </source>
</evidence>
<dbReference type="NCBIfam" id="NF011100">
    <property type="entry name" value="PRK14527.1"/>
    <property type="match status" value="1"/>
</dbReference>
<name>A0A9D5R7L5_9FIRM</name>
<evidence type="ECO:0000259" key="11">
    <source>
        <dbReference type="Pfam" id="PF05191"/>
    </source>
</evidence>
<comment type="catalytic activity">
    <reaction evidence="8 10">
        <text>AMP + ATP = 2 ADP</text>
        <dbReference type="Rhea" id="RHEA:12973"/>
        <dbReference type="ChEBI" id="CHEBI:30616"/>
        <dbReference type="ChEBI" id="CHEBI:456215"/>
        <dbReference type="ChEBI" id="CHEBI:456216"/>
        <dbReference type="EC" id="2.7.4.3"/>
    </reaction>
</comment>
<evidence type="ECO:0000313" key="12">
    <source>
        <dbReference type="EMBL" id="MBE5038920.1"/>
    </source>
</evidence>
<evidence type="ECO:0000256" key="7">
    <source>
        <dbReference type="ARBA" id="ARBA00022840"/>
    </source>
</evidence>
<accession>A0A9D5R7L5</accession>
<feature type="binding site" evidence="8">
    <location>
        <begin position="10"/>
        <end position="15"/>
    </location>
    <ligand>
        <name>ATP</name>
        <dbReference type="ChEBI" id="CHEBI:30616"/>
    </ligand>
</feature>
<dbReference type="InterPro" id="IPR007862">
    <property type="entry name" value="Adenylate_kinase_lid-dom"/>
</dbReference>
<comment type="similarity">
    <text evidence="8 9">Belongs to the adenylate kinase family.</text>
</comment>
<feature type="binding site" evidence="8">
    <location>
        <begin position="132"/>
        <end position="133"/>
    </location>
    <ligand>
        <name>ATP</name>
        <dbReference type="ChEBI" id="CHEBI:30616"/>
    </ligand>
</feature>
<comment type="subcellular location">
    <subcellularLocation>
        <location evidence="8 10">Cytoplasm</location>
    </subcellularLocation>
</comment>
<dbReference type="FunFam" id="3.40.50.300:FF:000106">
    <property type="entry name" value="Adenylate kinase mitochondrial"/>
    <property type="match status" value="1"/>
</dbReference>
<dbReference type="NCBIfam" id="NF001381">
    <property type="entry name" value="PRK00279.1-3"/>
    <property type="match status" value="1"/>
</dbReference>
<keyword evidence="7 8" id="KW-0067">ATP-binding</keyword>
<organism evidence="12 13">
    <name type="scientific">Ructibacterium gallinarum</name>
    <dbReference type="NCBI Taxonomy" id="2779355"/>
    <lineage>
        <taxon>Bacteria</taxon>
        <taxon>Bacillati</taxon>
        <taxon>Bacillota</taxon>
        <taxon>Clostridia</taxon>
        <taxon>Eubacteriales</taxon>
        <taxon>Oscillospiraceae</taxon>
        <taxon>Ructibacterium</taxon>
    </lineage>
</organism>
<dbReference type="RefSeq" id="WP_226391662.1">
    <property type="nucleotide sequence ID" value="NZ_JADCKB010000001.1"/>
</dbReference>
<evidence type="ECO:0000256" key="10">
    <source>
        <dbReference type="RuleBase" id="RU003331"/>
    </source>
</evidence>
<dbReference type="GO" id="GO:0005737">
    <property type="term" value="C:cytoplasm"/>
    <property type="evidence" value="ECO:0007669"/>
    <property type="project" value="UniProtKB-SubCell"/>
</dbReference>
<feature type="binding site" evidence="8">
    <location>
        <position position="156"/>
    </location>
    <ligand>
        <name>AMP</name>
        <dbReference type="ChEBI" id="CHEBI:456215"/>
    </ligand>
</feature>
<evidence type="ECO:0000256" key="4">
    <source>
        <dbReference type="ARBA" id="ARBA00022741"/>
    </source>
</evidence>
<feature type="binding site" evidence="8">
    <location>
        <position position="36"/>
    </location>
    <ligand>
        <name>AMP</name>
        <dbReference type="ChEBI" id="CHEBI:456215"/>
    </ligand>
</feature>
<keyword evidence="13" id="KW-1185">Reference proteome</keyword>
<keyword evidence="4 8" id="KW-0547">Nucleotide-binding</keyword>
<feature type="binding site" evidence="8">
    <location>
        <position position="195"/>
    </location>
    <ligand>
        <name>ATP</name>
        <dbReference type="ChEBI" id="CHEBI:30616"/>
    </ligand>
</feature>
<feature type="domain" description="Adenylate kinase active site lid" evidence="11">
    <location>
        <begin position="123"/>
        <end position="158"/>
    </location>
</feature>
<feature type="binding site" evidence="8">
    <location>
        <position position="31"/>
    </location>
    <ligand>
        <name>AMP</name>
        <dbReference type="ChEBI" id="CHEBI:456215"/>
    </ligand>
</feature>
<evidence type="ECO:0000256" key="5">
    <source>
        <dbReference type="ARBA" id="ARBA00022777"/>
    </source>
</evidence>
<dbReference type="Pfam" id="PF05191">
    <property type="entry name" value="ADK_lid"/>
    <property type="match status" value="1"/>
</dbReference>
<evidence type="ECO:0000256" key="9">
    <source>
        <dbReference type="RuleBase" id="RU003330"/>
    </source>
</evidence>
<comment type="domain">
    <text evidence="8">Consists of three domains, a large central CORE domain and two small peripheral domains, NMPbind and LID, which undergo movements during catalysis. The LID domain closes over the site of phosphoryl transfer upon ATP binding. Assembling and dissambling the active center during each catalytic cycle provides an effective means to prevent ATP hydrolysis. Some bacteria have evolved a zinc-coordinating structure that stabilizes the LID domain.</text>
</comment>
<feature type="region of interest" description="LID" evidence="8">
    <location>
        <begin position="122"/>
        <end position="159"/>
    </location>
</feature>
<evidence type="ECO:0000256" key="1">
    <source>
        <dbReference type="ARBA" id="ARBA00022679"/>
    </source>
</evidence>
<evidence type="ECO:0000256" key="3">
    <source>
        <dbReference type="ARBA" id="ARBA00022727"/>
    </source>
</evidence>
<dbReference type="GO" id="GO:0005524">
    <property type="term" value="F:ATP binding"/>
    <property type="evidence" value="ECO:0007669"/>
    <property type="project" value="UniProtKB-UniRule"/>
</dbReference>
<feature type="binding site" evidence="8">
    <location>
        <position position="146"/>
    </location>
    <ligand>
        <name>Zn(2+)</name>
        <dbReference type="ChEBI" id="CHEBI:29105"/>
        <note>structural</note>
    </ligand>
</feature>
<proteinExistence type="inferred from homology"/>
<dbReference type="SUPFAM" id="SSF52540">
    <property type="entry name" value="P-loop containing nucleoside triphosphate hydrolases"/>
    <property type="match status" value="1"/>
</dbReference>
<dbReference type="Proteomes" id="UP000806542">
    <property type="component" value="Unassembled WGS sequence"/>
</dbReference>
<dbReference type="PRINTS" id="PR00094">
    <property type="entry name" value="ADENYLTKNASE"/>
</dbReference>
<keyword evidence="1 8" id="KW-0808">Transferase</keyword>
<keyword evidence="5 8" id="KW-0418">Kinase</keyword>
<comment type="subunit">
    <text evidence="8 10">Monomer.</text>
</comment>
<dbReference type="Pfam" id="PF00406">
    <property type="entry name" value="ADK"/>
    <property type="match status" value="1"/>
</dbReference>
<dbReference type="HAMAP" id="MF_00235">
    <property type="entry name" value="Adenylate_kinase_Adk"/>
    <property type="match status" value="1"/>
</dbReference>
<dbReference type="GO" id="GO:0004017">
    <property type="term" value="F:AMP kinase activity"/>
    <property type="evidence" value="ECO:0007669"/>
    <property type="project" value="UniProtKB-UniRule"/>
</dbReference>
<dbReference type="EMBL" id="JADCKB010000001">
    <property type="protein sequence ID" value="MBE5038920.1"/>
    <property type="molecule type" value="Genomic_DNA"/>
</dbReference>
<feature type="binding site" evidence="8">
    <location>
        <begin position="57"/>
        <end position="59"/>
    </location>
    <ligand>
        <name>AMP</name>
        <dbReference type="ChEBI" id="CHEBI:456215"/>
    </ligand>
</feature>
<dbReference type="GO" id="GO:0008270">
    <property type="term" value="F:zinc ion binding"/>
    <property type="evidence" value="ECO:0007669"/>
    <property type="project" value="UniProtKB-UniRule"/>
</dbReference>
<feature type="binding site" evidence="8">
    <location>
        <position position="126"/>
    </location>
    <ligand>
        <name>Zn(2+)</name>
        <dbReference type="ChEBI" id="CHEBI:29105"/>
        <note>structural</note>
    </ligand>
</feature>
<evidence type="ECO:0000256" key="8">
    <source>
        <dbReference type="HAMAP-Rule" id="MF_00235"/>
    </source>
</evidence>
<protein>
    <recommendedName>
        <fullName evidence="8 10">Adenylate kinase</fullName>
        <shortName evidence="8">AK</shortName>
        <ecNumber evidence="8 10">2.7.4.3</ecNumber>
    </recommendedName>
    <alternativeName>
        <fullName evidence="8">ATP-AMP transphosphorylase</fullName>
    </alternativeName>
    <alternativeName>
        <fullName evidence="8">ATP:AMP phosphotransferase</fullName>
    </alternativeName>
    <alternativeName>
        <fullName evidence="8">Adenylate monophosphate kinase</fullName>
    </alternativeName>
</protein>
<keyword evidence="8" id="KW-0963">Cytoplasm</keyword>
<dbReference type="InterPro" id="IPR033690">
    <property type="entry name" value="Adenylat_kinase_CS"/>
</dbReference>